<gene>
    <name evidence="1" type="ORF">Q4527_05850</name>
</gene>
<organism evidence="1 2">
    <name type="scientific">Alteromonas stellipolaris</name>
    <dbReference type="NCBI Taxonomy" id="233316"/>
    <lineage>
        <taxon>Bacteria</taxon>
        <taxon>Pseudomonadati</taxon>
        <taxon>Pseudomonadota</taxon>
        <taxon>Gammaproteobacteria</taxon>
        <taxon>Alteromonadales</taxon>
        <taxon>Alteromonadaceae</taxon>
        <taxon>Alteromonas/Salinimonas group</taxon>
        <taxon>Alteromonas</taxon>
    </lineage>
</organism>
<dbReference type="Proteomes" id="UP001170717">
    <property type="component" value="Unassembled WGS sequence"/>
</dbReference>
<dbReference type="AlphaFoldDB" id="A0AAW7YXJ2"/>
<name>A0AAW7YXJ2_9ALTE</name>
<dbReference type="Pfam" id="PF04237">
    <property type="entry name" value="YjbR"/>
    <property type="match status" value="1"/>
</dbReference>
<evidence type="ECO:0000313" key="2">
    <source>
        <dbReference type="Proteomes" id="UP001170717"/>
    </source>
</evidence>
<sequence length="137" mass="15629">MTYDVFNHFCGGLKATTYVMQWNNSHVWKVGGKVFAIGGLSKTGEPAYIFKTSDLNYHFLSEKPGYRPAPYFASRGMKWIQQFGGAEARTKMAGKQSTEDLDEELSYYLHESYKLVSLGLTKKKQKELGLNQRLNKE</sequence>
<dbReference type="SUPFAM" id="SSF142906">
    <property type="entry name" value="YjbR-like"/>
    <property type="match status" value="1"/>
</dbReference>
<dbReference type="EMBL" id="JAUOQI010000003">
    <property type="protein sequence ID" value="MDO6576906.1"/>
    <property type="molecule type" value="Genomic_DNA"/>
</dbReference>
<reference evidence="1" key="1">
    <citation type="submission" date="2023-07" db="EMBL/GenBank/DDBJ databases">
        <title>Genome content predicts the carbon catabolic preferences of heterotrophic bacteria.</title>
        <authorList>
            <person name="Gralka M."/>
        </authorList>
    </citation>
    <scope>NUCLEOTIDE SEQUENCE</scope>
    <source>
        <strain evidence="1">F2M12</strain>
    </source>
</reference>
<dbReference type="RefSeq" id="WP_303463412.1">
    <property type="nucleotide sequence ID" value="NZ_JAUOPZ010000002.1"/>
</dbReference>
<protein>
    <submittedName>
        <fullName evidence="1">MmcQ/YjbR family DNA-binding protein</fullName>
    </submittedName>
</protein>
<dbReference type="Gene3D" id="3.90.1150.30">
    <property type="match status" value="1"/>
</dbReference>
<keyword evidence="1" id="KW-0238">DNA-binding</keyword>
<accession>A0AAW7YXJ2</accession>
<dbReference type="InterPro" id="IPR038056">
    <property type="entry name" value="YjbR-like_sf"/>
</dbReference>
<proteinExistence type="predicted"/>
<comment type="caution">
    <text evidence="1">The sequence shown here is derived from an EMBL/GenBank/DDBJ whole genome shotgun (WGS) entry which is preliminary data.</text>
</comment>
<dbReference type="GO" id="GO:0003677">
    <property type="term" value="F:DNA binding"/>
    <property type="evidence" value="ECO:0007669"/>
    <property type="project" value="UniProtKB-KW"/>
</dbReference>
<evidence type="ECO:0000313" key="1">
    <source>
        <dbReference type="EMBL" id="MDO6576906.1"/>
    </source>
</evidence>
<dbReference type="InterPro" id="IPR058532">
    <property type="entry name" value="YjbR/MT2646/Rv2570-like"/>
</dbReference>